<dbReference type="Pfam" id="PF03087">
    <property type="entry name" value="BPS1"/>
    <property type="match status" value="1"/>
</dbReference>
<dbReference type="AlphaFoldDB" id="A0A8X8WA11"/>
<dbReference type="Proteomes" id="UP000298416">
    <property type="component" value="Unassembled WGS sequence"/>
</dbReference>
<feature type="region of interest" description="Disordered" evidence="1">
    <location>
        <begin position="45"/>
        <end position="104"/>
    </location>
</feature>
<dbReference type="InterPro" id="IPR004320">
    <property type="entry name" value="BPS1_pln"/>
</dbReference>
<reference evidence="2" key="1">
    <citation type="submission" date="2018-01" db="EMBL/GenBank/DDBJ databases">
        <authorList>
            <person name="Mao J.F."/>
        </authorList>
    </citation>
    <scope>NUCLEOTIDE SEQUENCE</scope>
    <source>
        <strain evidence="2">Huo1</strain>
        <tissue evidence="2">Leaf</tissue>
    </source>
</reference>
<evidence type="ECO:0000256" key="1">
    <source>
        <dbReference type="SAM" id="MobiDB-lite"/>
    </source>
</evidence>
<proteinExistence type="predicted"/>
<dbReference type="GO" id="GO:0048364">
    <property type="term" value="P:root development"/>
    <property type="evidence" value="ECO:0007669"/>
    <property type="project" value="InterPro"/>
</dbReference>
<feature type="compositionally biased region" description="Polar residues" evidence="1">
    <location>
        <begin position="45"/>
        <end position="61"/>
    </location>
</feature>
<dbReference type="EMBL" id="PNBA02000019">
    <property type="protein sequence ID" value="KAG6390800.1"/>
    <property type="molecule type" value="Genomic_DNA"/>
</dbReference>
<keyword evidence="3" id="KW-1185">Reference proteome</keyword>
<comment type="caution">
    <text evidence="2">The sequence shown here is derived from an EMBL/GenBank/DDBJ whole genome shotgun (WGS) entry which is preliminary data.</text>
</comment>
<protein>
    <submittedName>
        <fullName evidence="2">Uncharacterized protein</fullName>
    </submittedName>
</protein>
<organism evidence="2">
    <name type="scientific">Salvia splendens</name>
    <name type="common">Scarlet sage</name>
    <dbReference type="NCBI Taxonomy" id="180675"/>
    <lineage>
        <taxon>Eukaryota</taxon>
        <taxon>Viridiplantae</taxon>
        <taxon>Streptophyta</taxon>
        <taxon>Embryophyta</taxon>
        <taxon>Tracheophyta</taxon>
        <taxon>Spermatophyta</taxon>
        <taxon>Magnoliopsida</taxon>
        <taxon>eudicotyledons</taxon>
        <taxon>Gunneridae</taxon>
        <taxon>Pentapetalae</taxon>
        <taxon>asterids</taxon>
        <taxon>lamiids</taxon>
        <taxon>Lamiales</taxon>
        <taxon>Lamiaceae</taxon>
        <taxon>Nepetoideae</taxon>
        <taxon>Mentheae</taxon>
        <taxon>Salviinae</taxon>
        <taxon>Salvia</taxon>
        <taxon>Salvia subgen. Calosphace</taxon>
        <taxon>core Calosphace</taxon>
    </lineage>
</organism>
<accession>A0A8X8WA11</accession>
<evidence type="ECO:0000313" key="2">
    <source>
        <dbReference type="EMBL" id="KAG6390800.1"/>
    </source>
</evidence>
<reference evidence="2" key="2">
    <citation type="submission" date="2020-08" db="EMBL/GenBank/DDBJ databases">
        <title>Plant Genome Project.</title>
        <authorList>
            <person name="Zhang R.-G."/>
        </authorList>
    </citation>
    <scope>NUCLEOTIDE SEQUENCE</scope>
    <source>
        <strain evidence="2">Huo1</strain>
        <tissue evidence="2">Leaf</tissue>
    </source>
</reference>
<name>A0A8X8WA11_SALSN</name>
<evidence type="ECO:0000313" key="3">
    <source>
        <dbReference type="Proteomes" id="UP000298416"/>
    </source>
</evidence>
<dbReference type="GO" id="GO:0048367">
    <property type="term" value="P:shoot system development"/>
    <property type="evidence" value="ECO:0007669"/>
    <property type="project" value="InterPro"/>
</dbReference>
<sequence>MKLPMSDRLQEKLARDISESSLKMADSCAAAKDLILLAKDHLQNLQAATSPPTPGFSSQAPDRSEGDDDRDGVGADDSDCYPASWSEGGVRSEGSDIPNQADPD</sequence>
<feature type="compositionally biased region" description="Acidic residues" evidence="1">
    <location>
        <begin position="65"/>
        <end position="79"/>
    </location>
</feature>
<gene>
    <name evidence="2" type="ORF">SASPL_148545</name>
</gene>